<feature type="transmembrane region" description="Helical" evidence="1">
    <location>
        <begin position="50"/>
        <end position="73"/>
    </location>
</feature>
<keyword evidence="1" id="KW-0812">Transmembrane</keyword>
<keyword evidence="2" id="KW-0645">Protease</keyword>
<dbReference type="RefSeq" id="WP_146783159.1">
    <property type="nucleotide sequence ID" value="NZ_BAABIO010000006.1"/>
</dbReference>
<dbReference type="Proteomes" id="UP000321204">
    <property type="component" value="Chromosome"/>
</dbReference>
<keyword evidence="2" id="KW-0378">Hydrolase</keyword>
<keyword evidence="1" id="KW-1133">Transmembrane helix</keyword>
<dbReference type="EMBL" id="CP042433">
    <property type="protein sequence ID" value="QEC55112.1"/>
    <property type="molecule type" value="Genomic_DNA"/>
</dbReference>
<name>A0A5B8UF98_9BACT</name>
<evidence type="ECO:0000256" key="1">
    <source>
        <dbReference type="SAM" id="Phobius"/>
    </source>
</evidence>
<protein>
    <submittedName>
        <fullName evidence="2">Carboxypeptidase regulatory-like domain-containing protein</fullName>
    </submittedName>
</protein>
<dbReference type="GO" id="GO:0004180">
    <property type="term" value="F:carboxypeptidase activity"/>
    <property type="evidence" value="ECO:0007669"/>
    <property type="project" value="UniProtKB-KW"/>
</dbReference>
<reference evidence="2 3" key="1">
    <citation type="journal article" date="2015" name="Int. J. Syst. Evol. Microbiol.">
        <title>Flavisolibacter ginsenosidimutans sp. nov., with ginsenoside-converting activity isolated from soil used for cultivating ginseng.</title>
        <authorList>
            <person name="Zhao Y."/>
            <person name="Liu Q."/>
            <person name="Kang M.S."/>
            <person name="Jin F."/>
            <person name="Yu H."/>
            <person name="Im W.T."/>
        </authorList>
    </citation>
    <scope>NUCLEOTIDE SEQUENCE [LARGE SCALE GENOMIC DNA]</scope>
    <source>
        <strain evidence="2 3">Gsoil 636</strain>
    </source>
</reference>
<organism evidence="2 3">
    <name type="scientific">Flavisolibacter ginsenosidimutans</name>
    <dbReference type="NCBI Taxonomy" id="661481"/>
    <lineage>
        <taxon>Bacteria</taxon>
        <taxon>Pseudomonadati</taxon>
        <taxon>Bacteroidota</taxon>
        <taxon>Chitinophagia</taxon>
        <taxon>Chitinophagales</taxon>
        <taxon>Chitinophagaceae</taxon>
        <taxon>Flavisolibacter</taxon>
    </lineage>
</organism>
<proteinExistence type="predicted"/>
<accession>A0A5B8UF98</accession>
<evidence type="ECO:0000313" key="2">
    <source>
        <dbReference type="EMBL" id="QEC55112.1"/>
    </source>
</evidence>
<dbReference type="AlphaFoldDB" id="A0A5B8UF98"/>
<sequence length="282" mass="31018">MNRKNTIAKQLPTSTYIIISVTGFLVSLFCVYYYLHNIQGNVSEAVSQKVFYLILIVFGIAASALVFGAMNSYGALSGQKLDTKFQFAGPVVGVLLVVWGGFALPKTAAKQTIAIRFVNDKQTPVTNGKVTLYFPHFTREEAINEKGTAVFSDINEDDVNGSVKIDAVSDGYARLTFDTVLKSFAPLQLKLSTAWTVHINGQVTDADDRPIKDVEVLVDGSRFYAKTVNNGTYSLHLADYTIGDEISLVTSHKDYKDKMRVIKIDKAQMAGVDFVLQPLNAH</sequence>
<dbReference type="KEGG" id="fgg:FSB75_04055"/>
<dbReference type="Gene3D" id="2.60.40.1120">
    <property type="entry name" value="Carboxypeptidase-like, regulatory domain"/>
    <property type="match status" value="1"/>
</dbReference>
<dbReference type="SUPFAM" id="SSF49464">
    <property type="entry name" value="Carboxypeptidase regulatory domain-like"/>
    <property type="match status" value="1"/>
</dbReference>
<keyword evidence="3" id="KW-1185">Reference proteome</keyword>
<feature type="transmembrane region" description="Helical" evidence="1">
    <location>
        <begin position="85"/>
        <end position="104"/>
    </location>
</feature>
<keyword evidence="1" id="KW-0472">Membrane</keyword>
<feature type="transmembrane region" description="Helical" evidence="1">
    <location>
        <begin position="16"/>
        <end position="35"/>
    </location>
</feature>
<evidence type="ECO:0000313" key="3">
    <source>
        <dbReference type="Proteomes" id="UP000321204"/>
    </source>
</evidence>
<gene>
    <name evidence="2" type="ORF">FSB75_04055</name>
</gene>
<dbReference type="OrthoDB" id="668747at2"/>
<keyword evidence="2" id="KW-0121">Carboxypeptidase</keyword>
<dbReference type="InterPro" id="IPR008969">
    <property type="entry name" value="CarboxyPept-like_regulatory"/>
</dbReference>